<keyword evidence="4 5" id="KW-0472">Membrane</keyword>
<feature type="transmembrane region" description="Helical" evidence="5">
    <location>
        <begin position="6"/>
        <end position="30"/>
    </location>
</feature>
<feature type="transmembrane region" description="Helical" evidence="5">
    <location>
        <begin position="372"/>
        <end position="394"/>
    </location>
</feature>
<keyword evidence="5" id="KW-1278">Translocase</keyword>
<comment type="subcellular location">
    <subcellularLocation>
        <location evidence="5">Cell membrane</location>
        <topology evidence="5">Multi-pass membrane protein</topology>
    </subcellularLocation>
    <subcellularLocation>
        <location evidence="1">Endomembrane system</location>
        <topology evidence="1">Multi-pass membrane protein</topology>
    </subcellularLocation>
    <subcellularLocation>
        <location evidence="6">Membrane</location>
        <topology evidence="6">Multi-pass membrane protein</topology>
    </subcellularLocation>
</comment>
<comment type="subunit">
    <text evidence="5">NDH-1 is composed of 14 different subunits. Subunits NuoA, H, J, K, L, M, N constitute the membrane sector of the complex.</text>
</comment>
<dbReference type="GO" id="GO:0012505">
    <property type="term" value="C:endomembrane system"/>
    <property type="evidence" value="ECO:0007669"/>
    <property type="project" value="UniProtKB-SubCell"/>
</dbReference>
<dbReference type="PATRIC" id="fig|1648404.4.peg.1991"/>
<dbReference type="RefSeq" id="WP_048885739.1">
    <property type="nucleotide sequence ID" value="NZ_CP011310.1"/>
</dbReference>
<dbReference type="EMBL" id="CP011310">
    <property type="protein sequence ID" value="AKQ42212.1"/>
    <property type="molecule type" value="Genomic_DNA"/>
</dbReference>
<dbReference type="NCBIfam" id="TIGR01770">
    <property type="entry name" value="NDH_I_N"/>
    <property type="match status" value="1"/>
</dbReference>
<feature type="transmembrane region" description="Helical" evidence="5">
    <location>
        <begin position="165"/>
        <end position="187"/>
    </location>
</feature>
<gene>
    <name evidence="5" type="primary">nuoN</name>
    <name evidence="8" type="ORF">CP97_09555</name>
</gene>
<evidence type="ECO:0000313" key="8">
    <source>
        <dbReference type="EMBL" id="AKQ42212.1"/>
    </source>
</evidence>
<feature type="transmembrane region" description="Helical" evidence="5">
    <location>
        <begin position="301"/>
        <end position="323"/>
    </location>
</feature>
<dbReference type="GO" id="GO:0042773">
    <property type="term" value="P:ATP synthesis coupled electron transport"/>
    <property type="evidence" value="ECO:0007669"/>
    <property type="project" value="InterPro"/>
</dbReference>
<evidence type="ECO:0000256" key="5">
    <source>
        <dbReference type="HAMAP-Rule" id="MF_00445"/>
    </source>
</evidence>
<keyword evidence="5" id="KW-1003">Cell membrane</keyword>
<dbReference type="InterPro" id="IPR010096">
    <property type="entry name" value="NADH-Q_OxRdtase_suN/2"/>
</dbReference>
<dbReference type="AlphaFoldDB" id="A0A0H4VC63"/>
<reference evidence="8 9" key="1">
    <citation type="journal article" date="2015" name="Int. J. Syst. Evol. Microbiol.">
        <title>Erythrobacter atlanticus sp. nov., a bacterium from ocean sediment able to degrade polycyclic aromatic hydrocarbons.</title>
        <authorList>
            <person name="Zhuang L."/>
            <person name="Liu Y."/>
            <person name="Wang L."/>
            <person name="Wang W."/>
            <person name="Shao Z."/>
        </authorList>
    </citation>
    <scope>NUCLEOTIDE SEQUENCE [LARGE SCALE GENOMIC DNA]</scope>
    <source>
        <strain evidence="9">s21-N3</strain>
    </source>
</reference>
<feature type="transmembrane region" description="Helical" evidence="5">
    <location>
        <begin position="109"/>
        <end position="128"/>
    </location>
</feature>
<comment type="similarity">
    <text evidence="5">Belongs to the complex I subunit 2 family.</text>
</comment>
<feature type="transmembrane region" description="Helical" evidence="5">
    <location>
        <begin position="242"/>
        <end position="263"/>
    </location>
</feature>
<dbReference type="Pfam" id="PF00361">
    <property type="entry name" value="Proton_antipo_M"/>
    <property type="match status" value="1"/>
</dbReference>
<comment type="catalytic activity">
    <reaction evidence="5">
        <text>a quinone + NADH + 5 H(+)(in) = a quinol + NAD(+) + 4 H(+)(out)</text>
        <dbReference type="Rhea" id="RHEA:57888"/>
        <dbReference type="ChEBI" id="CHEBI:15378"/>
        <dbReference type="ChEBI" id="CHEBI:24646"/>
        <dbReference type="ChEBI" id="CHEBI:57540"/>
        <dbReference type="ChEBI" id="CHEBI:57945"/>
        <dbReference type="ChEBI" id="CHEBI:132124"/>
    </reaction>
</comment>
<evidence type="ECO:0000256" key="1">
    <source>
        <dbReference type="ARBA" id="ARBA00004127"/>
    </source>
</evidence>
<proteinExistence type="inferred from homology"/>
<organism evidence="8 9">
    <name type="scientific">Aurantiacibacter atlanticus</name>
    <dbReference type="NCBI Taxonomy" id="1648404"/>
    <lineage>
        <taxon>Bacteria</taxon>
        <taxon>Pseudomonadati</taxon>
        <taxon>Pseudomonadota</taxon>
        <taxon>Alphaproteobacteria</taxon>
        <taxon>Sphingomonadales</taxon>
        <taxon>Erythrobacteraceae</taxon>
        <taxon>Aurantiacibacter</taxon>
    </lineage>
</organism>
<comment type="function">
    <text evidence="5">NDH-1 shuttles electrons from NADH, via FMN and iron-sulfur (Fe-S) centers, to quinones in the respiratory chain. The immediate electron acceptor for the enzyme in this species is believed to be ubiquinone. Couples the redox reaction to proton translocation (for every two electrons transferred, four hydrogen ions are translocated across the cytoplasmic membrane), and thus conserves the redox energy in a proton gradient.</text>
</comment>
<evidence type="ECO:0000256" key="2">
    <source>
        <dbReference type="ARBA" id="ARBA00022692"/>
    </source>
</evidence>
<feature type="transmembrane region" description="Helical" evidence="5">
    <location>
        <begin position="406"/>
        <end position="427"/>
    </location>
</feature>
<dbReference type="GO" id="GO:0048038">
    <property type="term" value="F:quinone binding"/>
    <property type="evidence" value="ECO:0007669"/>
    <property type="project" value="UniProtKB-KW"/>
</dbReference>
<evidence type="ECO:0000313" key="9">
    <source>
        <dbReference type="Proteomes" id="UP000059113"/>
    </source>
</evidence>
<keyword evidence="3 5" id="KW-1133">Transmembrane helix</keyword>
<keyword evidence="5" id="KW-0813">Transport</keyword>
<evidence type="ECO:0000259" key="7">
    <source>
        <dbReference type="Pfam" id="PF00361"/>
    </source>
</evidence>
<evidence type="ECO:0000256" key="3">
    <source>
        <dbReference type="ARBA" id="ARBA00022989"/>
    </source>
</evidence>
<dbReference type="GO" id="GO:0050136">
    <property type="term" value="F:NADH dehydrogenase (quinone) (non-electrogenic) activity"/>
    <property type="evidence" value="ECO:0007669"/>
    <property type="project" value="UniProtKB-UniRule"/>
</dbReference>
<keyword evidence="2 5" id="KW-0812">Transmembrane</keyword>
<dbReference type="HAMAP" id="MF_00445">
    <property type="entry name" value="NDH1_NuoN_1"/>
    <property type="match status" value="1"/>
</dbReference>
<protein>
    <recommendedName>
        <fullName evidence="5">NADH-quinone oxidoreductase subunit N</fullName>
        <ecNumber evidence="5">7.1.1.-</ecNumber>
    </recommendedName>
    <alternativeName>
        <fullName evidence="5">NADH dehydrogenase I subunit N</fullName>
    </alternativeName>
    <alternativeName>
        <fullName evidence="5">NDH-1 subunit N</fullName>
    </alternativeName>
</protein>
<sequence>MDYSSSLSLIAPEIVLTLTGLAMLLLAAWVGDKLSSIISICCAVALGGAFAIVAPSVCAGASGPDTLAFGGLFRADAFAGLAKLMIYAASGAALIVAPRFFGKIGAMRAEYAILILFATLGMSIMVSANDLLTLYMGLELNSLSAYVLAAFLRDDERSVEAGLKYFVLGALASGILLFGMSLIYGFAGTTNFAGIAVAVSGDLGTGMLFGLIFVLAGLAFKISAAPFHMWTPDVYEGAPTPVTMFFASAPKVAAVALLARIALEAFGTQLDAWRQVVIAAALLSIVIGALGAIGQANLKRLLAYSSINNIGFILIGLAAGTAAGASGMMVYLAIYVVMTIGSFVAVLLLRDADGNQLEGVSDLAGLSTTRPAIAWSLMALMFSLAGIPPLFGFWGKFVVFQAAVEADLLALAAIGIAASVISAFYYIKIVKVMFFDDPIDTVKGEGDTAHWALLLICAVIVSPLGYLLIGWLGGLADMAAASLALPA</sequence>
<keyword evidence="5" id="KW-0520">NAD</keyword>
<feature type="transmembrane region" description="Helical" evidence="5">
    <location>
        <begin position="329"/>
        <end position="349"/>
    </location>
</feature>
<keyword evidence="9" id="KW-1185">Reference proteome</keyword>
<keyword evidence="5 8" id="KW-0830">Ubiquinone</keyword>
<feature type="transmembrane region" description="Helical" evidence="5">
    <location>
        <begin position="275"/>
        <end position="294"/>
    </location>
</feature>
<dbReference type="KEGG" id="ery:CP97_09555"/>
<accession>A0A0H4VC63</accession>
<feature type="transmembrane region" description="Helical" evidence="5">
    <location>
        <begin position="134"/>
        <end position="153"/>
    </location>
</feature>
<evidence type="ECO:0000256" key="6">
    <source>
        <dbReference type="RuleBase" id="RU000320"/>
    </source>
</evidence>
<feature type="transmembrane region" description="Helical" evidence="5">
    <location>
        <begin position="77"/>
        <end position="97"/>
    </location>
</feature>
<dbReference type="OrthoDB" id="9811718at2"/>
<dbReference type="PANTHER" id="PTHR22773">
    <property type="entry name" value="NADH DEHYDROGENASE"/>
    <property type="match status" value="1"/>
</dbReference>
<feature type="transmembrane region" description="Helical" evidence="5">
    <location>
        <begin position="207"/>
        <end position="230"/>
    </location>
</feature>
<dbReference type="NCBIfam" id="NF004440">
    <property type="entry name" value="PRK05777.1-3"/>
    <property type="match status" value="1"/>
</dbReference>
<evidence type="ECO:0000256" key="4">
    <source>
        <dbReference type="ARBA" id="ARBA00023136"/>
    </source>
</evidence>
<reference evidence="9" key="2">
    <citation type="submission" date="2015-04" db="EMBL/GenBank/DDBJ databases">
        <title>The complete genome sequence of Erythrobacter sp. s21-N3.</title>
        <authorList>
            <person name="Zhuang L."/>
            <person name="Liu Y."/>
            <person name="Shao Z."/>
        </authorList>
    </citation>
    <scope>NUCLEOTIDE SEQUENCE [LARGE SCALE GENOMIC DNA]</scope>
    <source>
        <strain evidence="9">s21-N3</strain>
    </source>
</reference>
<feature type="domain" description="NADH:quinone oxidoreductase/Mrp antiporter transmembrane" evidence="7">
    <location>
        <begin position="128"/>
        <end position="422"/>
    </location>
</feature>
<dbReference type="InterPro" id="IPR001750">
    <property type="entry name" value="ND/Mrp_TM"/>
</dbReference>
<feature type="transmembrane region" description="Helical" evidence="5">
    <location>
        <begin position="448"/>
        <end position="469"/>
    </location>
</feature>
<dbReference type="Proteomes" id="UP000059113">
    <property type="component" value="Chromosome"/>
</dbReference>
<keyword evidence="5" id="KW-0874">Quinone</keyword>
<feature type="transmembrane region" description="Helical" evidence="5">
    <location>
        <begin position="37"/>
        <end position="57"/>
    </location>
</feature>
<dbReference type="GO" id="GO:0005886">
    <property type="term" value="C:plasma membrane"/>
    <property type="evidence" value="ECO:0007669"/>
    <property type="project" value="UniProtKB-SubCell"/>
</dbReference>
<name>A0A0H4VC63_9SPHN</name>
<dbReference type="STRING" id="1648404.CP97_09555"/>
<dbReference type="GO" id="GO:0008137">
    <property type="term" value="F:NADH dehydrogenase (ubiquinone) activity"/>
    <property type="evidence" value="ECO:0007669"/>
    <property type="project" value="InterPro"/>
</dbReference>
<dbReference type="EC" id="7.1.1.-" evidence="5"/>